<comment type="caution">
    <text evidence="2">The sequence shown here is derived from an EMBL/GenBank/DDBJ whole genome shotgun (WGS) entry which is preliminary data.</text>
</comment>
<dbReference type="Proteomes" id="UP000274097">
    <property type="component" value="Unassembled WGS sequence"/>
</dbReference>
<dbReference type="InParanoid" id="A0A3A9JKP4"/>
<keyword evidence="4" id="KW-1185">Reference proteome</keyword>
<evidence type="ECO:0000313" key="3">
    <source>
        <dbReference type="EMBL" id="RMI17020.1"/>
    </source>
</evidence>
<dbReference type="OrthoDB" id="7595201at2"/>
<sequence>MAHQGEGLDEDAMADPQFASLILLLVLSLEEVGPDAVSSGVETCWQNIREHAPPALLPFVDNTGGNHWAFDGRARHRDPAIVFVDPELASDDAIFPVAPSFDAFLAMIEAGA</sequence>
<gene>
    <name evidence="2" type="ORF">D6Z83_26700</name>
    <name evidence="3" type="ORF">EBE87_24350</name>
</gene>
<evidence type="ECO:0000313" key="4">
    <source>
        <dbReference type="Proteomes" id="UP000274097"/>
    </source>
</evidence>
<organism evidence="2 5">
    <name type="scientific">Teichococcus wenyumeiae</name>
    <dbReference type="NCBI Taxonomy" id="2478470"/>
    <lineage>
        <taxon>Bacteria</taxon>
        <taxon>Pseudomonadati</taxon>
        <taxon>Pseudomonadota</taxon>
        <taxon>Alphaproteobacteria</taxon>
        <taxon>Acetobacterales</taxon>
        <taxon>Roseomonadaceae</taxon>
        <taxon>Roseomonas</taxon>
    </lineage>
</organism>
<name>A0A3A9JKP4_9PROT</name>
<dbReference type="Gene3D" id="3.40.1580.10">
    <property type="entry name" value="SMI1/KNR4-like"/>
    <property type="match status" value="1"/>
</dbReference>
<evidence type="ECO:0000313" key="5">
    <source>
        <dbReference type="Proteomes" id="UP000278036"/>
    </source>
</evidence>
<protein>
    <recommendedName>
        <fullName evidence="1">Knr4/Smi1-like domain-containing protein</fullName>
    </recommendedName>
</protein>
<reference evidence="2 5" key="1">
    <citation type="submission" date="2018-09" db="EMBL/GenBank/DDBJ databases">
        <title>Roseomonas sp. nov., isolated from feces of Tibetan antelopes in the Qinghai-Tibet plateau, China.</title>
        <authorList>
            <person name="Tian Z."/>
        </authorList>
    </citation>
    <scope>NUCLEOTIDE SEQUENCE [LARGE SCALE GENOMIC DNA]</scope>
    <source>
        <strain evidence="3 4">Z23</strain>
        <strain evidence="2 5">Z24</strain>
    </source>
</reference>
<dbReference type="EMBL" id="RAQU01000342">
    <property type="protein sequence ID" value="RKK01118.1"/>
    <property type="molecule type" value="Genomic_DNA"/>
</dbReference>
<dbReference type="AlphaFoldDB" id="A0A3A9JKP4"/>
<feature type="domain" description="Knr4/Smi1-like" evidence="1">
    <location>
        <begin position="44"/>
        <end position="106"/>
    </location>
</feature>
<evidence type="ECO:0000259" key="1">
    <source>
        <dbReference type="Pfam" id="PF09346"/>
    </source>
</evidence>
<dbReference type="InterPro" id="IPR018958">
    <property type="entry name" value="Knr4/Smi1-like_dom"/>
</dbReference>
<proteinExistence type="predicted"/>
<dbReference type="RefSeq" id="WP_120641113.1">
    <property type="nucleotide sequence ID" value="NZ_RAQU01000342.1"/>
</dbReference>
<dbReference type="InterPro" id="IPR037883">
    <property type="entry name" value="Knr4/Smi1-like_sf"/>
</dbReference>
<accession>A0A3A9JKP4</accession>
<evidence type="ECO:0000313" key="2">
    <source>
        <dbReference type="EMBL" id="RKK01118.1"/>
    </source>
</evidence>
<dbReference type="EMBL" id="RFLX01000041">
    <property type="protein sequence ID" value="RMI17020.1"/>
    <property type="molecule type" value="Genomic_DNA"/>
</dbReference>
<dbReference type="SUPFAM" id="SSF160631">
    <property type="entry name" value="SMI1/KNR4-like"/>
    <property type="match status" value="1"/>
</dbReference>
<dbReference type="Pfam" id="PF09346">
    <property type="entry name" value="SMI1_KNR4"/>
    <property type="match status" value="1"/>
</dbReference>
<dbReference type="Proteomes" id="UP000278036">
    <property type="component" value="Unassembled WGS sequence"/>
</dbReference>